<name>A0A9W4ED07_9ACTN</name>
<gene>
    <name evidence="2" type="ORF">SBRY_100118</name>
</gene>
<organism evidence="2 3">
    <name type="scientific">Actinacidiphila bryophytorum</name>
    <dbReference type="NCBI Taxonomy" id="1436133"/>
    <lineage>
        <taxon>Bacteria</taxon>
        <taxon>Bacillati</taxon>
        <taxon>Actinomycetota</taxon>
        <taxon>Actinomycetes</taxon>
        <taxon>Kitasatosporales</taxon>
        <taxon>Streptomycetaceae</taxon>
        <taxon>Actinacidiphila</taxon>
    </lineage>
</organism>
<reference evidence="2" key="1">
    <citation type="submission" date="2021-06" db="EMBL/GenBank/DDBJ databases">
        <authorList>
            <person name="Arsene-Ploetze F."/>
        </authorList>
    </citation>
    <scope>NUCLEOTIDE SEQUENCE</scope>
    <source>
        <strain evidence="2">SBRY1</strain>
    </source>
</reference>
<evidence type="ECO:0000313" key="2">
    <source>
        <dbReference type="EMBL" id="CAG7613080.1"/>
    </source>
</evidence>
<dbReference type="Proteomes" id="UP001153328">
    <property type="component" value="Unassembled WGS sequence"/>
</dbReference>
<dbReference type="AlphaFoldDB" id="A0A9W4ED07"/>
<dbReference type="RefSeq" id="WP_205046436.1">
    <property type="nucleotide sequence ID" value="NZ_CAJVAX010000002.1"/>
</dbReference>
<dbReference type="EMBL" id="CAJVAX010000002">
    <property type="protein sequence ID" value="CAG7613080.1"/>
    <property type="molecule type" value="Genomic_DNA"/>
</dbReference>
<dbReference type="GO" id="GO:0003723">
    <property type="term" value="F:RNA binding"/>
    <property type="evidence" value="ECO:0007669"/>
    <property type="project" value="InterPro"/>
</dbReference>
<evidence type="ECO:0000313" key="3">
    <source>
        <dbReference type="Proteomes" id="UP001153328"/>
    </source>
</evidence>
<feature type="domain" description="B3/B4 tRNA-binding" evidence="1">
    <location>
        <begin position="62"/>
        <end position="217"/>
    </location>
</feature>
<dbReference type="PANTHER" id="PTHR39209:SF2">
    <property type="entry name" value="CYTOPLASMIC PROTEIN"/>
    <property type="match status" value="1"/>
</dbReference>
<comment type="caution">
    <text evidence="2">The sequence shown here is derived from an EMBL/GenBank/DDBJ whole genome shotgun (WGS) entry which is preliminary data.</text>
</comment>
<accession>A0A9W4ED07</accession>
<dbReference type="InterPro" id="IPR020825">
    <property type="entry name" value="Phe-tRNA_synthase-like_B3/B4"/>
</dbReference>
<proteinExistence type="predicted"/>
<dbReference type="Gene3D" id="3.50.40.10">
    <property type="entry name" value="Phenylalanyl-trna Synthetase, Chain B, domain 3"/>
    <property type="match status" value="1"/>
</dbReference>
<protein>
    <submittedName>
        <fullName evidence="2">B3_4 domain-containing protein</fullName>
    </submittedName>
</protein>
<dbReference type="InterPro" id="IPR005146">
    <property type="entry name" value="B3/B4_tRNA-bd"/>
</dbReference>
<dbReference type="SMART" id="SM00873">
    <property type="entry name" value="B3_4"/>
    <property type="match status" value="1"/>
</dbReference>
<keyword evidence="3" id="KW-1185">Reference proteome</keyword>
<dbReference type="Pfam" id="PF03483">
    <property type="entry name" value="B3_4"/>
    <property type="match status" value="1"/>
</dbReference>
<evidence type="ECO:0000259" key="1">
    <source>
        <dbReference type="SMART" id="SM00873"/>
    </source>
</evidence>
<dbReference type="PANTHER" id="PTHR39209">
    <property type="match status" value="1"/>
</dbReference>
<dbReference type="SUPFAM" id="SSF56037">
    <property type="entry name" value="PheT/TilS domain"/>
    <property type="match status" value="1"/>
</dbReference>
<sequence>MKLKVSDDLRKAFPELRIAVLQASGIDNTGIAPDLDRLKNEAADRMYQDFTYETLNELPEIGAWRDAYRAFGVKPKDSRPTAEAFLRRLVKGEEFPTISKAVDSYLLVETKFYLPVGGYDASTVTGDITLRFSEGGESFTPIGGRTEEFTKPGEVVYCDDARILTRRWNYRDCDACKVTDASTDIVLFTEAPFAGVPTESLQASVELMAEYIGTFCGGSVSTLMLDYTTAGEYDL</sequence>
<dbReference type="GO" id="GO:0004826">
    <property type="term" value="F:phenylalanine-tRNA ligase activity"/>
    <property type="evidence" value="ECO:0007669"/>
    <property type="project" value="InterPro"/>
</dbReference>